<dbReference type="EMBL" id="NJBA01000009">
    <property type="protein sequence ID" value="OWP48411.1"/>
    <property type="molecule type" value="Genomic_DNA"/>
</dbReference>
<dbReference type="eggNOG" id="COG1764">
    <property type="taxonomic scope" value="Bacteria"/>
</dbReference>
<name>A0A246F5K9_PSENT</name>
<evidence type="ECO:0000256" key="1">
    <source>
        <dbReference type="ARBA" id="ARBA00007378"/>
    </source>
</evidence>
<organism evidence="3 4">
    <name type="scientific">Pseudomonas nitroreducens</name>
    <dbReference type="NCBI Taxonomy" id="46680"/>
    <lineage>
        <taxon>Bacteria</taxon>
        <taxon>Pseudomonadati</taxon>
        <taxon>Pseudomonadota</taxon>
        <taxon>Gammaproteobacteria</taxon>
        <taxon>Pseudomonadales</taxon>
        <taxon>Pseudomonadaceae</taxon>
        <taxon>Pseudomonas</taxon>
    </lineage>
</organism>
<sequence length="138" mass="15001">MQSIEKVLYTARVHTRGGRDGEARSDDGRLQVRLTPPGAPGEGSNPEQLFAAAWSACFIGALRHAAHARKLEFPAETAVDSQVELMHGEHGFFLRAHLAIELPGLEPELAQCLVDAARHSCPYTKALRGHIAVTLSLR</sequence>
<dbReference type="NCBIfam" id="TIGR03561">
    <property type="entry name" value="organ_hyd_perox"/>
    <property type="match status" value="1"/>
</dbReference>
<dbReference type="AlphaFoldDB" id="A0A246F5K9"/>
<dbReference type="Pfam" id="PF02566">
    <property type="entry name" value="OsmC"/>
    <property type="match status" value="1"/>
</dbReference>
<proteinExistence type="inferred from homology"/>
<dbReference type="PANTHER" id="PTHR33797:SF2">
    <property type="entry name" value="ORGANIC HYDROPEROXIDE RESISTANCE PROTEIN-LIKE"/>
    <property type="match status" value="1"/>
</dbReference>
<dbReference type="Gene3D" id="3.30.300.20">
    <property type="match status" value="1"/>
</dbReference>
<evidence type="ECO:0000313" key="3">
    <source>
        <dbReference type="EMBL" id="OWP48411.1"/>
    </source>
</evidence>
<evidence type="ECO:0000256" key="2">
    <source>
        <dbReference type="SAM" id="MobiDB-lite"/>
    </source>
</evidence>
<dbReference type="InterPro" id="IPR003718">
    <property type="entry name" value="OsmC/Ohr_fam"/>
</dbReference>
<dbReference type="InterPro" id="IPR015946">
    <property type="entry name" value="KH_dom-like_a/b"/>
</dbReference>
<dbReference type="SUPFAM" id="SSF82784">
    <property type="entry name" value="OsmC-like"/>
    <property type="match status" value="1"/>
</dbReference>
<protein>
    <submittedName>
        <fullName evidence="3">Peroxiredoxin</fullName>
    </submittedName>
</protein>
<dbReference type="Proteomes" id="UP000198145">
    <property type="component" value="Unassembled WGS sequence"/>
</dbReference>
<evidence type="ECO:0000313" key="4">
    <source>
        <dbReference type="Proteomes" id="UP000198145"/>
    </source>
</evidence>
<dbReference type="PANTHER" id="PTHR33797">
    <property type="entry name" value="ORGANIC HYDROPEROXIDE RESISTANCE PROTEIN-LIKE"/>
    <property type="match status" value="1"/>
</dbReference>
<dbReference type="InterPro" id="IPR036102">
    <property type="entry name" value="OsmC/Ohrsf"/>
</dbReference>
<comment type="caution">
    <text evidence="3">The sequence shown here is derived from an EMBL/GenBank/DDBJ whole genome shotgun (WGS) entry which is preliminary data.</text>
</comment>
<dbReference type="RefSeq" id="WP_088420985.1">
    <property type="nucleotide sequence ID" value="NZ_NJBA01000009.1"/>
</dbReference>
<feature type="region of interest" description="Disordered" evidence="2">
    <location>
        <begin position="15"/>
        <end position="45"/>
    </location>
</feature>
<accession>A0A246F5K9</accession>
<comment type="similarity">
    <text evidence="1">Belongs to the OsmC/Ohr family.</text>
</comment>
<dbReference type="InterPro" id="IPR019953">
    <property type="entry name" value="OHR"/>
</dbReference>
<gene>
    <name evidence="3" type="ORF">CEG18_23755</name>
</gene>
<feature type="compositionally biased region" description="Basic and acidic residues" evidence="2">
    <location>
        <begin position="17"/>
        <end position="30"/>
    </location>
</feature>
<reference evidence="3 4" key="1">
    <citation type="submission" date="2017-06" db="EMBL/GenBank/DDBJ databases">
        <title>Draft genome of Pseudomonas nitroreducens DF05.</title>
        <authorList>
            <person name="Iyer R."/>
        </authorList>
    </citation>
    <scope>NUCLEOTIDE SEQUENCE [LARGE SCALE GENOMIC DNA]</scope>
    <source>
        <strain evidence="3 4">DF05</strain>
    </source>
</reference>
<dbReference type="GO" id="GO:0006979">
    <property type="term" value="P:response to oxidative stress"/>
    <property type="evidence" value="ECO:0007669"/>
    <property type="project" value="InterPro"/>
</dbReference>
<dbReference type="Gene3D" id="2.20.25.10">
    <property type="match status" value="1"/>
</dbReference>